<evidence type="ECO:0000256" key="2">
    <source>
        <dbReference type="ARBA" id="ARBA00022737"/>
    </source>
</evidence>
<reference evidence="9" key="1">
    <citation type="journal article" date="2018" name="Nat. Microbiol.">
        <title>Leveraging single-cell genomics to expand the fungal tree of life.</title>
        <authorList>
            <person name="Ahrendt S.R."/>
            <person name="Quandt C.A."/>
            <person name="Ciobanu D."/>
            <person name="Clum A."/>
            <person name="Salamov A."/>
            <person name="Andreopoulos B."/>
            <person name="Cheng J.F."/>
            <person name="Woyke T."/>
            <person name="Pelin A."/>
            <person name="Henrissat B."/>
            <person name="Reynolds N.K."/>
            <person name="Benny G.L."/>
            <person name="Smith M.E."/>
            <person name="James T.Y."/>
            <person name="Grigoriev I.V."/>
        </authorList>
    </citation>
    <scope>NUCLEOTIDE SEQUENCE [LARGE SCALE GENOMIC DNA]</scope>
</reference>
<dbReference type="GO" id="GO:0008270">
    <property type="term" value="F:zinc ion binding"/>
    <property type="evidence" value="ECO:0007669"/>
    <property type="project" value="UniProtKB-KW"/>
</dbReference>
<keyword evidence="9" id="KW-1185">Reference proteome</keyword>
<dbReference type="OrthoDB" id="338531at2759"/>
<feature type="region of interest" description="Disordered" evidence="6">
    <location>
        <begin position="320"/>
        <end position="341"/>
    </location>
</feature>
<evidence type="ECO:0000256" key="5">
    <source>
        <dbReference type="PROSITE-ProRule" id="PRU00042"/>
    </source>
</evidence>
<protein>
    <recommendedName>
        <fullName evidence="7">C2H2-type domain-containing protein</fullName>
    </recommendedName>
</protein>
<keyword evidence="1" id="KW-0479">Metal-binding</keyword>
<evidence type="ECO:0000256" key="6">
    <source>
        <dbReference type="SAM" id="MobiDB-lite"/>
    </source>
</evidence>
<dbReference type="GO" id="GO:0000981">
    <property type="term" value="F:DNA-binding transcription factor activity, RNA polymerase II-specific"/>
    <property type="evidence" value="ECO:0007669"/>
    <property type="project" value="TreeGrafter"/>
</dbReference>
<dbReference type="GO" id="GO:0005634">
    <property type="term" value="C:nucleus"/>
    <property type="evidence" value="ECO:0007669"/>
    <property type="project" value="UniProtKB-ARBA"/>
</dbReference>
<sequence>MSMSLDQPVEYQGPELQDITEACAIAPTKEVSKSSGLERSSEIPMSTIPSPGEVQSSVPRLVQLTHRPTPPSKCNQSFISGHTKSLVLTSPILPGKTLTPFYLGPQARLPYRGLYHYTLSPPPPSNTTNHFVDHVIPGDLHPTQCQWYNCYVQFDGARELHDHVISSHLPKISDDPLLCRWKDCRLHSKAFTAPSYLARHLRYHSRWWPYRCPKCRCIYAAKKILDEHLIKAHGDPDQPSLPKGDISKKINSSKEKELQNHGKRKTPPTSDVPIKDVSKPARPPKSKPWICTPPDGCGNSFGYMWNLIRHQNTCRIHKANHAKLGPPSHGEDREKAIHDNE</sequence>
<evidence type="ECO:0000256" key="3">
    <source>
        <dbReference type="ARBA" id="ARBA00022771"/>
    </source>
</evidence>
<name>A0A4P9Y5Z6_9FUNG</name>
<dbReference type="GO" id="GO:0000978">
    <property type="term" value="F:RNA polymerase II cis-regulatory region sequence-specific DNA binding"/>
    <property type="evidence" value="ECO:0007669"/>
    <property type="project" value="TreeGrafter"/>
</dbReference>
<dbReference type="InterPro" id="IPR050329">
    <property type="entry name" value="GLI_C2H2-zinc-finger"/>
</dbReference>
<evidence type="ECO:0000313" key="8">
    <source>
        <dbReference type="EMBL" id="RKP14427.1"/>
    </source>
</evidence>
<keyword evidence="4" id="KW-0862">Zinc</keyword>
<dbReference type="PROSITE" id="PS00028">
    <property type="entry name" value="ZINC_FINGER_C2H2_1"/>
    <property type="match status" value="1"/>
</dbReference>
<dbReference type="Gene3D" id="3.30.160.60">
    <property type="entry name" value="Classic Zinc Finger"/>
    <property type="match status" value="3"/>
</dbReference>
<feature type="compositionally biased region" description="Polar residues" evidence="6">
    <location>
        <begin position="33"/>
        <end position="55"/>
    </location>
</feature>
<dbReference type="GO" id="GO:0045944">
    <property type="term" value="P:positive regulation of transcription by RNA polymerase II"/>
    <property type="evidence" value="ECO:0007669"/>
    <property type="project" value="UniProtKB-ARBA"/>
</dbReference>
<dbReference type="PROSITE" id="PS50157">
    <property type="entry name" value="ZINC_FINGER_C2H2_2"/>
    <property type="match status" value="1"/>
</dbReference>
<dbReference type="InterPro" id="IPR036236">
    <property type="entry name" value="Znf_C2H2_sf"/>
</dbReference>
<evidence type="ECO:0000256" key="4">
    <source>
        <dbReference type="ARBA" id="ARBA00022833"/>
    </source>
</evidence>
<feature type="region of interest" description="Disordered" evidence="6">
    <location>
        <begin position="30"/>
        <end position="55"/>
    </location>
</feature>
<dbReference type="PANTHER" id="PTHR19818">
    <property type="entry name" value="ZINC FINGER PROTEIN ZIC AND GLI"/>
    <property type="match status" value="1"/>
</dbReference>
<gene>
    <name evidence="8" type="ORF">BJ684DRAFT_15247</name>
</gene>
<dbReference type="InterPro" id="IPR013087">
    <property type="entry name" value="Znf_C2H2_type"/>
</dbReference>
<feature type="region of interest" description="Disordered" evidence="6">
    <location>
        <begin position="254"/>
        <end position="289"/>
    </location>
</feature>
<evidence type="ECO:0000259" key="7">
    <source>
        <dbReference type="PROSITE" id="PS50157"/>
    </source>
</evidence>
<dbReference type="SUPFAM" id="SSF57667">
    <property type="entry name" value="beta-beta-alpha zinc fingers"/>
    <property type="match status" value="2"/>
</dbReference>
<keyword evidence="2" id="KW-0677">Repeat</keyword>
<accession>A0A4P9Y5Z6</accession>
<organism evidence="8 9">
    <name type="scientific">Piptocephalis cylindrospora</name>
    <dbReference type="NCBI Taxonomy" id="1907219"/>
    <lineage>
        <taxon>Eukaryota</taxon>
        <taxon>Fungi</taxon>
        <taxon>Fungi incertae sedis</taxon>
        <taxon>Zoopagomycota</taxon>
        <taxon>Zoopagomycotina</taxon>
        <taxon>Zoopagomycetes</taxon>
        <taxon>Zoopagales</taxon>
        <taxon>Piptocephalidaceae</taxon>
        <taxon>Piptocephalis</taxon>
    </lineage>
</organism>
<dbReference type="Proteomes" id="UP000267251">
    <property type="component" value="Unassembled WGS sequence"/>
</dbReference>
<evidence type="ECO:0000313" key="9">
    <source>
        <dbReference type="Proteomes" id="UP000267251"/>
    </source>
</evidence>
<evidence type="ECO:0000256" key="1">
    <source>
        <dbReference type="ARBA" id="ARBA00022723"/>
    </source>
</evidence>
<dbReference type="AlphaFoldDB" id="A0A4P9Y5Z6"/>
<feature type="domain" description="C2H2-type" evidence="7">
    <location>
        <begin position="289"/>
        <end position="322"/>
    </location>
</feature>
<dbReference type="SMART" id="SM00355">
    <property type="entry name" value="ZnF_C2H2"/>
    <property type="match status" value="4"/>
</dbReference>
<dbReference type="PANTHER" id="PTHR19818:SF139">
    <property type="entry name" value="PAIR-RULE PROTEIN ODD-PAIRED"/>
    <property type="match status" value="1"/>
</dbReference>
<dbReference type="EMBL" id="KZ987836">
    <property type="protein sequence ID" value="RKP14427.1"/>
    <property type="molecule type" value="Genomic_DNA"/>
</dbReference>
<proteinExistence type="predicted"/>
<keyword evidence="3 5" id="KW-0863">Zinc-finger</keyword>
<feature type="compositionally biased region" description="Basic and acidic residues" evidence="6">
    <location>
        <begin position="329"/>
        <end position="341"/>
    </location>
</feature>